<evidence type="ECO:0000313" key="1">
    <source>
        <dbReference type="EMBL" id="SHF92336.1"/>
    </source>
</evidence>
<gene>
    <name evidence="1" type="ORF">SAMN05444339_12212</name>
</gene>
<evidence type="ECO:0008006" key="3">
    <source>
        <dbReference type="Google" id="ProtNLM"/>
    </source>
</evidence>
<organism evidence="1 2">
    <name type="scientific">Loktanella atrilutea</name>
    <dbReference type="NCBI Taxonomy" id="366533"/>
    <lineage>
        <taxon>Bacteria</taxon>
        <taxon>Pseudomonadati</taxon>
        <taxon>Pseudomonadota</taxon>
        <taxon>Alphaproteobacteria</taxon>
        <taxon>Rhodobacterales</taxon>
        <taxon>Roseobacteraceae</taxon>
        <taxon>Loktanella</taxon>
    </lineage>
</organism>
<name>A0A1M5FLF5_LOKAT</name>
<dbReference type="EMBL" id="FQUE01000022">
    <property type="protein sequence ID" value="SHF92336.1"/>
    <property type="molecule type" value="Genomic_DNA"/>
</dbReference>
<dbReference type="RefSeq" id="WP_143155547.1">
    <property type="nucleotide sequence ID" value="NZ_FQUE01000022.1"/>
</dbReference>
<keyword evidence="2" id="KW-1185">Reference proteome</keyword>
<reference evidence="2" key="1">
    <citation type="submission" date="2016-11" db="EMBL/GenBank/DDBJ databases">
        <authorList>
            <person name="Varghese N."/>
            <person name="Submissions S."/>
        </authorList>
    </citation>
    <scope>NUCLEOTIDE SEQUENCE [LARGE SCALE GENOMIC DNA]</scope>
    <source>
        <strain evidence="2">DSM 29326</strain>
    </source>
</reference>
<sequence>MSDSTTVALRLETSLVAVLDELARSEGVEVPAYIQRLVRRHVAQSDLIPEEERNRILLTDSLMTRAVAKALELDAAGAFDKHFTLNVLNALFDDPTFLADYEQAVGGPALARGSSAKASLNMNLGWQIKAAVRAEPLLDAKGKARRVQVRNRPIQSYTLLTKPD</sequence>
<dbReference type="AlphaFoldDB" id="A0A1M5FLF5"/>
<protein>
    <recommendedName>
        <fullName evidence="3">Ribbon-helix-helix protein, copG family</fullName>
    </recommendedName>
</protein>
<dbReference type="OrthoDB" id="7722953at2"/>
<proteinExistence type="predicted"/>
<evidence type="ECO:0000313" key="2">
    <source>
        <dbReference type="Proteomes" id="UP000183987"/>
    </source>
</evidence>
<dbReference type="STRING" id="366533.SAMN05444339_12212"/>
<accession>A0A1M5FLF5</accession>
<dbReference type="Proteomes" id="UP000183987">
    <property type="component" value="Unassembled WGS sequence"/>
</dbReference>